<evidence type="ECO:0000313" key="2">
    <source>
        <dbReference type="EMBL" id="QJA82633.1"/>
    </source>
</evidence>
<protein>
    <submittedName>
        <fullName evidence="2">Uncharacterized protein</fullName>
    </submittedName>
</protein>
<dbReference type="EMBL" id="MT141516">
    <property type="protein sequence ID" value="QJA64250.1"/>
    <property type="molecule type" value="Genomic_DNA"/>
</dbReference>
<gene>
    <name evidence="2" type="ORF">MM415A00385_0023</name>
    <name evidence="1" type="ORF">MM415B00526_0013</name>
</gene>
<dbReference type="AlphaFoldDB" id="A0A6M3KKS2"/>
<accession>A0A6M3KKS2</accession>
<organism evidence="2">
    <name type="scientific">viral metagenome</name>
    <dbReference type="NCBI Taxonomy" id="1070528"/>
    <lineage>
        <taxon>unclassified sequences</taxon>
        <taxon>metagenomes</taxon>
        <taxon>organismal metagenomes</taxon>
    </lineage>
</organism>
<name>A0A6M3KKS2_9ZZZZ</name>
<dbReference type="EMBL" id="MT142492">
    <property type="protein sequence ID" value="QJA82633.1"/>
    <property type="molecule type" value="Genomic_DNA"/>
</dbReference>
<sequence length="98" mass="10021">MTVILTSGRKVVAAAGTAVTLESDRREVAVVIITAETGTVANTGYIVVGDSDVDETAATRTGHPLAAGDSLTLYGVDLSKVYIDAGVSGDGVTFLYWG</sequence>
<reference evidence="2" key="1">
    <citation type="submission" date="2020-03" db="EMBL/GenBank/DDBJ databases">
        <title>The deep terrestrial virosphere.</title>
        <authorList>
            <person name="Holmfeldt K."/>
            <person name="Nilsson E."/>
            <person name="Simone D."/>
            <person name="Lopez-Fernandez M."/>
            <person name="Wu X."/>
            <person name="de Brujin I."/>
            <person name="Lundin D."/>
            <person name="Andersson A."/>
            <person name="Bertilsson S."/>
            <person name="Dopson M."/>
        </authorList>
    </citation>
    <scope>NUCLEOTIDE SEQUENCE</scope>
    <source>
        <strain evidence="2">MM415A00385</strain>
        <strain evidence="1">MM415B00526</strain>
    </source>
</reference>
<evidence type="ECO:0000313" key="1">
    <source>
        <dbReference type="EMBL" id="QJA64250.1"/>
    </source>
</evidence>
<proteinExistence type="predicted"/>